<feature type="transmembrane region" description="Helical" evidence="1">
    <location>
        <begin position="141"/>
        <end position="169"/>
    </location>
</feature>
<dbReference type="PANTHER" id="PTHR34781:SF2">
    <property type="entry name" value="TRANSMEMBRANE PROTEIN"/>
    <property type="match status" value="1"/>
</dbReference>
<keyword evidence="1" id="KW-0812">Transmembrane</keyword>
<evidence type="ECO:0000256" key="1">
    <source>
        <dbReference type="SAM" id="Phobius"/>
    </source>
</evidence>
<keyword evidence="1" id="KW-0472">Membrane</keyword>
<dbReference type="Proteomes" id="UP001055439">
    <property type="component" value="Chromosome 6"/>
</dbReference>
<feature type="transmembrane region" description="Helical" evidence="1">
    <location>
        <begin position="116"/>
        <end position="135"/>
    </location>
</feature>
<dbReference type="AlphaFoldDB" id="A0A9E7KD99"/>
<dbReference type="EMBL" id="CP097508">
    <property type="protein sequence ID" value="URE12800.1"/>
    <property type="molecule type" value="Genomic_DNA"/>
</dbReference>
<dbReference type="OrthoDB" id="1936751at2759"/>
<gene>
    <name evidence="2" type="ORF">MUK42_21760</name>
</gene>
<evidence type="ECO:0000313" key="2">
    <source>
        <dbReference type="EMBL" id="URE12799.1"/>
    </source>
</evidence>
<keyword evidence="1" id="KW-1133">Transmembrane helix</keyword>
<accession>A0A9E7KD99</accession>
<reference evidence="2" key="1">
    <citation type="submission" date="2022-05" db="EMBL/GenBank/DDBJ databases">
        <title>The Musa troglodytarum L. genome provides insights into the mechanism of non-climacteric behaviour and enrichment of carotenoids.</title>
        <authorList>
            <person name="Wang J."/>
        </authorList>
    </citation>
    <scope>NUCLEOTIDE SEQUENCE</scope>
    <source>
        <tissue evidence="2">Leaf</tissue>
    </source>
</reference>
<evidence type="ECO:0000313" key="3">
    <source>
        <dbReference type="Proteomes" id="UP001055439"/>
    </source>
</evidence>
<sequence length="180" mass="19717">MDLLDRVSSDRVVLDRFGSARVGSGRPLSSSPLSLRLDSLRVEVWERASNGVDEERGSDPKSPLRALLHSLRHPSLPSTRHSHHHHLLLGLRFGAAPVPSHSTDSALMLLRLSMPLILAGSVTFVIGFMLIPWVLEMLTVFYLAGIVSNLSVLGRAILFPSSLFGPLVVKDQLLSELPMD</sequence>
<proteinExistence type="predicted"/>
<name>A0A9E7KD99_9LILI</name>
<dbReference type="EMBL" id="CP097508">
    <property type="protein sequence ID" value="URE12801.1"/>
    <property type="molecule type" value="Genomic_DNA"/>
</dbReference>
<dbReference type="EMBL" id="CP097508">
    <property type="protein sequence ID" value="URE12799.1"/>
    <property type="molecule type" value="Genomic_DNA"/>
</dbReference>
<organism evidence="2 3">
    <name type="scientific">Musa troglodytarum</name>
    <name type="common">fe'i banana</name>
    <dbReference type="NCBI Taxonomy" id="320322"/>
    <lineage>
        <taxon>Eukaryota</taxon>
        <taxon>Viridiplantae</taxon>
        <taxon>Streptophyta</taxon>
        <taxon>Embryophyta</taxon>
        <taxon>Tracheophyta</taxon>
        <taxon>Spermatophyta</taxon>
        <taxon>Magnoliopsida</taxon>
        <taxon>Liliopsida</taxon>
        <taxon>Zingiberales</taxon>
        <taxon>Musaceae</taxon>
        <taxon>Musa</taxon>
    </lineage>
</organism>
<keyword evidence="3" id="KW-1185">Reference proteome</keyword>
<dbReference type="PANTHER" id="PTHR34781">
    <property type="entry name" value="TRANSMEMBRANE PROTEIN"/>
    <property type="match status" value="1"/>
</dbReference>
<protein>
    <submittedName>
        <fullName evidence="2">Uncharacterized protein</fullName>
    </submittedName>
</protein>